<name>A0A919G3F8_9MICO</name>
<keyword evidence="3" id="KW-1185">Reference proteome</keyword>
<dbReference type="EMBL" id="BNAS01000006">
    <property type="protein sequence ID" value="GHH77327.1"/>
    <property type="molecule type" value="Genomic_DNA"/>
</dbReference>
<gene>
    <name evidence="2" type="ORF">GCM10017772_38030</name>
</gene>
<comment type="caution">
    <text evidence="2">The sequence shown here is derived from an EMBL/GenBank/DDBJ whole genome shotgun (WGS) entry which is preliminary data.</text>
</comment>
<dbReference type="AlphaFoldDB" id="A0A919G3F8"/>
<evidence type="ECO:0000256" key="1">
    <source>
        <dbReference type="SAM" id="MobiDB-lite"/>
    </source>
</evidence>
<sequence length="105" mass="10703">MGAEAREIAIALVGIAWLGHRRLASEGQVCGATAHRPGLGVAGAGDGPDPGLDRGANASSVPLPGEDEALLVVEKVDHLFVATAVRTTTSVEVEHGTEATTRRSP</sequence>
<dbReference type="Proteomes" id="UP000627369">
    <property type="component" value="Unassembled WGS sequence"/>
</dbReference>
<accession>A0A919G3F8</accession>
<reference evidence="2" key="1">
    <citation type="journal article" date="2014" name="Int. J. Syst. Evol. Microbiol.">
        <title>Complete genome sequence of Corynebacterium casei LMG S-19264T (=DSM 44701T), isolated from a smear-ripened cheese.</title>
        <authorList>
            <consortium name="US DOE Joint Genome Institute (JGI-PGF)"/>
            <person name="Walter F."/>
            <person name="Albersmeier A."/>
            <person name="Kalinowski J."/>
            <person name="Ruckert C."/>
        </authorList>
    </citation>
    <scope>NUCLEOTIDE SEQUENCE</scope>
    <source>
        <strain evidence="2">CGMCC 4.7398</strain>
    </source>
</reference>
<protein>
    <submittedName>
        <fullName evidence="2">Uncharacterized protein</fullName>
    </submittedName>
</protein>
<evidence type="ECO:0000313" key="3">
    <source>
        <dbReference type="Proteomes" id="UP000627369"/>
    </source>
</evidence>
<feature type="region of interest" description="Disordered" evidence="1">
    <location>
        <begin position="40"/>
        <end position="61"/>
    </location>
</feature>
<evidence type="ECO:0000313" key="2">
    <source>
        <dbReference type="EMBL" id="GHH77327.1"/>
    </source>
</evidence>
<proteinExistence type="predicted"/>
<reference evidence="2" key="2">
    <citation type="submission" date="2020-09" db="EMBL/GenBank/DDBJ databases">
        <authorList>
            <person name="Sun Q."/>
            <person name="Zhou Y."/>
        </authorList>
    </citation>
    <scope>NUCLEOTIDE SEQUENCE</scope>
    <source>
        <strain evidence="2">CGMCC 4.7398</strain>
    </source>
</reference>
<organism evidence="2 3">
    <name type="scientific">Promicromonospora soli</name>
    <dbReference type="NCBI Taxonomy" id="2035533"/>
    <lineage>
        <taxon>Bacteria</taxon>
        <taxon>Bacillati</taxon>
        <taxon>Actinomycetota</taxon>
        <taxon>Actinomycetes</taxon>
        <taxon>Micrococcales</taxon>
        <taxon>Promicromonosporaceae</taxon>
        <taxon>Promicromonospora</taxon>
    </lineage>
</organism>